<dbReference type="Pfam" id="PF10536">
    <property type="entry name" value="PMD"/>
    <property type="match status" value="1"/>
</dbReference>
<dbReference type="InterPro" id="IPR044824">
    <property type="entry name" value="MAIN-like"/>
</dbReference>
<evidence type="ECO:0000259" key="2">
    <source>
        <dbReference type="Pfam" id="PF10536"/>
    </source>
</evidence>
<dbReference type="GO" id="GO:0010073">
    <property type="term" value="P:meristem maintenance"/>
    <property type="evidence" value="ECO:0007669"/>
    <property type="project" value="InterPro"/>
</dbReference>
<evidence type="ECO:0000313" key="3">
    <source>
        <dbReference type="EMBL" id="VFU50042.1"/>
    </source>
</evidence>
<dbReference type="AlphaFoldDB" id="A0A6N2MB45"/>
<dbReference type="PANTHER" id="PTHR46033:SF8">
    <property type="entry name" value="PROTEIN MAINTENANCE OF MERISTEMS-LIKE"/>
    <property type="match status" value="1"/>
</dbReference>
<reference evidence="3" key="1">
    <citation type="submission" date="2019-03" db="EMBL/GenBank/DDBJ databases">
        <authorList>
            <person name="Mank J."/>
            <person name="Almeida P."/>
        </authorList>
    </citation>
    <scope>NUCLEOTIDE SEQUENCE</scope>
    <source>
        <strain evidence="3">78183</strain>
    </source>
</reference>
<gene>
    <name evidence="3" type="ORF">SVIM_LOCUS332357</name>
</gene>
<organism evidence="3">
    <name type="scientific">Salix viminalis</name>
    <name type="common">Common osier</name>
    <name type="synonym">Basket willow</name>
    <dbReference type="NCBI Taxonomy" id="40686"/>
    <lineage>
        <taxon>Eukaryota</taxon>
        <taxon>Viridiplantae</taxon>
        <taxon>Streptophyta</taxon>
        <taxon>Embryophyta</taxon>
        <taxon>Tracheophyta</taxon>
        <taxon>Spermatophyta</taxon>
        <taxon>Magnoliopsida</taxon>
        <taxon>eudicotyledons</taxon>
        <taxon>Gunneridae</taxon>
        <taxon>Pentapetalae</taxon>
        <taxon>rosids</taxon>
        <taxon>fabids</taxon>
        <taxon>Malpighiales</taxon>
        <taxon>Salicaceae</taxon>
        <taxon>Saliceae</taxon>
        <taxon>Salix</taxon>
    </lineage>
</organism>
<protein>
    <recommendedName>
        <fullName evidence="2">Aminotransferase-like plant mobile domain-containing protein</fullName>
    </recommendedName>
</protein>
<evidence type="ECO:0000256" key="1">
    <source>
        <dbReference type="SAM" id="MobiDB-lite"/>
    </source>
</evidence>
<dbReference type="PANTHER" id="PTHR46033">
    <property type="entry name" value="PROTEIN MAIN-LIKE 2"/>
    <property type="match status" value="1"/>
</dbReference>
<dbReference type="EMBL" id="CAADRP010001719">
    <property type="protein sequence ID" value="VFU50042.1"/>
    <property type="molecule type" value="Genomic_DNA"/>
</dbReference>
<name>A0A6N2MB45_SALVM</name>
<proteinExistence type="predicted"/>
<sequence>MSPVYFYRHVFRLALPAMRRSINRNDDNRWSVSLGQVMDVAIPNITFDEEDSQIEVSGHSLRNDPGPYDPSVLYEQDEHISSAVWEGLERGALRCHEHTSKLEEWKLTGKQLELVEKAGFKYFRKIEAFSLDNQLISALVERWRKETNTFHLPGGEMTITLDEVALNLGLAIDGEPVVAVELEDSSAIPVCEKLLGKKPTSNDRRGGFLKLSWLKDSFSHCPDIAPLEQVEQCTRAYLLYLVGSTIFSTTSGNTVPVIFLPLFEDFEKAGKYAWGAAALAFLYRALGNATSKSQSTISGCLTLLQCWSYWHLNIGRPKLNQGQALDAFPLALRWKQKLSGLRSKCDVVQYRKALDSLQPCDVEWLPYHDMDEIVPEDIKDTLILGRSRTTLICLDKAEKHLPDRCLRQFGFNQPIPQEVPQWKGTDGEADQSKSIASSCEDWSKHRDQIVEGEDRVDDSEYLLWYSNITRKFVGRHTSLESMFRQTVAGMTKMLELAKTLSREDMFPVNQKAVENIKNILNESLKNPFSNSKDRRYTKFLTMRIARLVIHLAYLRDTSPSDKFSFRSFTFFIIDGSILLFYIVPVDCDSLLLEMVD</sequence>
<dbReference type="InterPro" id="IPR019557">
    <property type="entry name" value="AminoTfrase-like_pln_mobile"/>
</dbReference>
<accession>A0A6N2MB45</accession>
<feature type="region of interest" description="Disordered" evidence="1">
    <location>
        <begin position="417"/>
        <end position="437"/>
    </location>
</feature>
<feature type="domain" description="Aminotransferase-like plant mobile" evidence="2">
    <location>
        <begin position="119"/>
        <end position="465"/>
    </location>
</feature>